<name>A0A0F9UB84_9ZZZZ</name>
<protein>
    <submittedName>
        <fullName evidence="1">Uncharacterized protein</fullName>
    </submittedName>
</protein>
<proteinExistence type="predicted"/>
<dbReference type="EMBL" id="LAZR01000110">
    <property type="protein sequence ID" value="KKN90440.1"/>
    <property type="molecule type" value="Genomic_DNA"/>
</dbReference>
<reference evidence="1" key="1">
    <citation type="journal article" date="2015" name="Nature">
        <title>Complex archaea that bridge the gap between prokaryotes and eukaryotes.</title>
        <authorList>
            <person name="Spang A."/>
            <person name="Saw J.H."/>
            <person name="Jorgensen S.L."/>
            <person name="Zaremba-Niedzwiedzka K."/>
            <person name="Martijn J."/>
            <person name="Lind A.E."/>
            <person name="van Eijk R."/>
            <person name="Schleper C."/>
            <person name="Guy L."/>
            <person name="Ettema T.J."/>
        </authorList>
    </citation>
    <scope>NUCLEOTIDE SEQUENCE</scope>
</reference>
<gene>
    <name evidence="1" type="ORF">LCGC14_0228090</name>
</gene>
<evidence type="ECO:0000313" key="1">
    <source>
        <dbReference type="EMBL" id="KKN90440.1"/>
    </source>
</evidence>
<accession>A0A0F9UB84</accession>
<comment type="caution">
    <text evidence="1">The sequence shown here is derived from an EMBL/GenBank/DDBJ whole genome shotgun (WGS) entry which is preliminary data.</text>
</comment>
<sequence>MVTILEEVSNFDQYPDGRLRAGPFMKTPDDICHLLERYGLHLGAAGERGACSTTMLGVMISSAGEGVMGYFLDEEGLEAPSSAIEAFLLEAVAPGANFIIEGHHCPHEQSMVRSSMSAWRYNGDLMLSSQRALFTKDGDRVTLLNQAPVSITRPATDRPPQLCLVG</sequence>
<dbReference type="AlphaFoldDB" id="A0A0F9UB84"/>
<organism evidence="1">
    <name type="scientific">marine sediment metagenome</name>
    <dbReference type="NCBI Taxonomy" id="412755"/>
    <lineage>
        <taxon>unclassified sequences</taxon>
        <taxon>metagenomes</taxon>
        <taxon>ecological metagenomes</taxon>
    </lineage>
</organism>